<keyword evidence="9" id="KW-0732">Signal</keyword>
<dbReference type="EMBL" id="JAGKTC010000001">
    <property type="protein sequence ID" value="MBP3982903.1"/>
    <property type="molecule type" value="Genomic_DNA"/>
</dbReference>
<keyword evidence="8" id="KW-0175">Coiled coil</keyword>
<keyword evidence="6" id="KW-0472">Membrane</keyword>
<evidence type="ECO:0000256" key="2">
    <source>
        <dbReference type="ARBA" id="ARBA00007613"/>
    </source>
</evidence>
<evidence type="ECO:0000313" key="11">
    <source>
        <dbReference type="Proteomes" id="UP000673447"/>
    </source>
</evidence>
<keyword evidence="7" id="KW-0998">Cell outer membrane</keyword>
<dbReference type="AlphaFoldDB" id="A0A940X2B3"/>
<keyword evidence="4" id="KW-1134">Transmembrane beta strand</keyword>
<dbReference type="GO" id="GO:0015562">
    <property type="term" value="F:efflux transmembrane transporter activity"/>
    <property type="evidence" value="ECO:0007669"/>
    <property type="project" value="InterPro"/>
</dbReference>
<evidence type="ECO:0000256" key="7">
    <source>
        <dbReference type="ARBA" id="ARBA00023237"/>
    </source>
</evidence>
<dbReference type="PANTHER" id="PTHR30026">
    <property type="entry name" value="OUTER MEMBRANE PROTEIN TOLC"/>
    <property type="match status" value="1"/>
</dbReference>
<evidence type="ECO:0000256" key="3">
    <source>
        <dbReference type="ARBA" id="ARBA00022448"/>
    </source>
</evidence>
<feature type="signal peptide" evidence="9">
    <location>
        <begin position="1"/>
        <end position="29"/>
    </location>
</feature>
<dbReference type="SUPFAM" id="SSF56954">
    <property type="entry name" value="Outer membrane efflux proteins (OEP)"/>
    <property type="match status" value="1"/>
</dbReference>
<evidence type="ECO:0000313" key="10">
    <source>
        <dbReference type="EMBL" id="MBP3982903.1"/>
    </source>
</evidence>
<dbReference type="Proteomes" id="UP000673447">
    <property type="component" value="Unassembled WGS sequence"/>
</dbReference>
<keyword evidence="3" id="KW-0813">Transport</keyword>
<keyword evidence="11" id="KW-1185">Reference proteome</keyword>
<comment type="caution">
    <text evidence="10">The sequence shown here is derived from an EMBL/GenBank/DDBJ whole genome shotgun (WGS) entry which is preliminary data.</text>
</comment>
<gene>
    <name evidence="10" type="ORF">J5837_00580</name>
</gene>
<evidence type="ECO:0000256" key="5">
    <source>
        <dbReference type="ARBA" id="ARBA00022692"/>
    </source>
</evidence>
<feature type="chain" id="PRO_5037091071" evidence="9">
    <location>
        <begin position="30"/>
        <end position="422"/>
    </location>
</feature>
<evidence type="ECO:0000256" key="8">
    <source>
        <dbReference type="SAM" id="Coils"/>
    </source>
</evidence>
<feature type="coiled-coil region" evidence="8">
    <location>
        <begin position="316"/>
        <end position="368"/>
    </location>
</feature>
<protein>
    <submittedName>
        <fullName evidence="10">TolC family protein</fullName>
    </submittedName>
</protein>
<sequence>MNRASLRTGLRRHAGFLAAAWLVAAPATAAVEGRAPGLARAVDAAWQRAVEARHAEGETVRAAIGQRIARSFAADEPALTYARTDGQWYGGSRAAAGSETEVALSWPLWMPGQRGAASRAASADVGWADANLAQARLEVAGKVREAAWAIAMATAEVGLAQTRVDFLKKLADDVDRRVGAGDLVRADALAARADALEAETGLADAQRELQARQAEWRVLTGLEQMPDAGEIENESHIDVDKLVAAAGTPPAVLAAEQAVQRAEGQLTAVRRSLGAPPELSIGTKREVAGPGQPGERSLVVELSVPLGVTARRSQLRAQAQTELDAAQAELALARSRHVAELDAAKRAIALAERQLDAERQRMQMLGERSQLLQRAFATGKIDLAELLRTLSASAEADHSLAHRQAEHGLAHARLLQAIGMLP</sequence>
<keyword evidence="5" id="KW-0812">Transmembrane</keyword>
<evidence type="ECO:0000256" key="1">
    <source>
        <dbReference type="ARBA" id="ARBA00004442"/>
    </source>
</evidence>
<dbReference type="Gene3D" id="1.20.1600.10">
    <property type="entry name" value="Outer membrane efflux proteins (OEP)"/>
    <property type="match status" value="1"/>
</dbReference>
<reference evidence="10" key="2">
    <citation type="submission" date="2021-03" db="EMBL/GenBank/DDBJ databases">
        <authorList>
            <person name="Cao W."/>
        </authorList>
    </citation>
    <scope>NUCLEOTIDE SEQUENCE</scope>
    <source>
        <strain evidence="10">110414</strain>
    </source>
</reference>
<dbReference type="Pfam" id="PF02321">
    <property type="entry name" value="OEP"/>
    <property type="match status" value="1"/>
</dbReference>
<reference evidence="10" key="1">
    <citation type="journal article" date="2016" name="Int. J. Syst. Evol. Microbiol.">
        <title>Pseudoxanthomonas helianthi sp. nov., isolated from roots of Jerusalem artichoke (Helianthus tuberosus).</title>
        <authorList>
            <person name="Kittiwongwattana C."/>
            <person name="Thawai C."/>
        </authorList>
    </citation>
    <scope>NUCLEOTIDE SEQUENCE</scope>
    <source>
        <strain evidence="10">110414</strain>
    </source>
</reference>
<accession>A0A940X2B3</accession>
<comment type="subcellular location">
    <subcellularLocation>
        <location evidence="1">Cell outer membrane</location>
    </subcellularLocation>
</comment>
<organism evidence="10 11">
    <name type="scientific">Pseudoxanthomonas helianthi</name>
    <dbReference type="NCBI Taxonomy" id="1453541"/>
    <lineage>
        <taxon>Bacteria</taxon>
        <taxon>Pseudomonadati</taxon>
        <taxon>Pseudomonadota</taxon>
        <taxon>Gammaproteobacteria</taxon>
        <taxon>Lysobacterales</taxon>
        <taxon>Lysobacteraceae</taxon>
        <taxon>Pseudoxanthomonas</taxon>
    </lineage>
</organism>
<dbReference type="PANTHER" id="PTHR30026:SF20">
    <property type="entry name" value="OUTER MEMBRANE PROTEIN TOLC"/>
    <property type="match status" value="1"/>
</dbReference>
<dbReference type="RefSeq" id="WP_210534783.1">
    <property type="nucleotide sequence ID" value="NZ_JAGKTC010000001.1"/>
</dbReference>
<evidence type="ECO:0000256" key="4">
    <source>
        <dbReference type="ARBA" id="ARBA00022452"/>
    </source>
</evidence>
<proteinExistence type="inferred from homology"/>
<dbReference type="GO" id="GO:0009279">
    <property type="term" value="C:cell outer membrane"/>
    <property type="evidence" value="ECO:0007669"/>
    <property type="project" value="UniProtKB-SubCell"/>
</dbReference>
<dbReference type="GO" id="GO:1990281">
    <property type="term" value="C:efflux pump complex"/>
    <property type="evidence" value="ECO:0007669"/>
    <property type="project" value="TreeGrafter"/>
</dbReference>
<dbReference type="InterPro" id="IPR051906">
    <property type="entry name" value="TolC-like"/>
</dbReference>
<dbReference type="GO" id="GO:0015288">
    <property type="term" value="F:porin activity"/>
    <property type="evidence" value="ECO:0007669"/>
    <property type="project" value="TreeGrafter"/>
</dbReference>
<comment type="similarity">
    <text evidence="2">Belongs to the outer membrane factor (OMF) (TC 1.B.17) family.</text>
</comment>
<dbReference type="InterPro" id="IPR003423">
    <property type="entry name" value="OMP_efflux"/>
</dbReference>
<evidence type="ECO:0000256" key="9">
    <source>
        <dbReference type="SAM" id="SignalP"/>
    </source>
</evidence>
<evidence type="ECO:0000256" key="6">
    <source>
        <dbReference type="ARBA" id="ARBA00023136"/>
    </source>
</evidence>
<name>A0A940X2B3_9GAMM</name>